<dbReference type="Gene3D" id="3.90.320.10">
    <property type="match status" value="1"/>
</dbReference>
<gene>
    <name evidence="19" type="primary">addA</name>
    <name evidence="19" type="ORF">CEW89_12985</name>
</gene>
<evidence type="ECO:0000256" key="3">
    <source>
        <dbReference type="ARBA" id="ARBA00022763"/>
    </source>
</evidence>
<dbReference type="SUPFAM" id="SSF52540">
    <property type="entry name" value="P-loop containing nucleoside triphosphate hydrolases"/>
    <property type="match status" value="1"/>
</dbReference>
<dbReference type="InterPro" id="IPR014151">
    <property type="entry name" value="DNA_helicase_AddA"/>
</dbReference>
<evidence type="ECO:0000313" key="19">
    <source>
        <dbReference type="EMBL" id="ATG48395.1"/>
    </source>
</evidence>
<dbReference type="Pfam" id="PF00580">
    <property type="entry name" value="UvrD-helicase"/>
    <property type="match status" value="1"/>
</dbReference>
<keyword evidence="10" id="KW-0413">Isomerase</keyword>
<keyword evidence="2 15" id="KW-0547">Nucleotide-binding</keyword>
<evidence type="ECO:0000256" key="11">
    <source>
        <dbReference type="ARBA" id="ARBA00034617"/>
    </source>
</evidence>
<evidence type="ECO:0000256" key="6">
    <source>
        <dbReference type="ARBA" id="ARBA00022839"/>
    </source>
</evidence>
<dbReference type="Gene3D" id="3.40.50.300">
    <property type="entry name" value="P-loop containing nucleotide triphosphate hydrolases"/>
    <property type="match status" value="4"/>
</dbReference>
<feature type="domain" description="UvrD-like helicase C-terminal" evidence="18">
    <location>
        <begin position="509"/>
        <end position="784"/>
    </location>
</feature>
<evidence type="ECO:0000313" key="20">
    <source>
        <dbReference type="Proteomes" id="UP000217935"/>
    </source>
</evidence>
<evidence type="ECO:0000256" key="2">
    <source>
        <dbReference type="ARBA" id="ARBA00022741"/>
    </source>
</evidence>
<comment type="catalytic activity">
    <reaction evidence="14">
        <text>ATP + H2O = ADP + phosphate + H(+)</text>
        <dbReference type="Rhea" id="RHEA:13065"/>
        <dbReference type="ChEBI" id="CHEBI:15377"/>
        <dbReference type="ChEBI" id="CHEBI:15378"/>
        <dbReference type="ChEBI" id="CHEBI:30616"/>
        <dbReference type="ChEBI" id="CHEBI:43474"/>
        <dbReference type="ChEBI" id="CHEBI:456216"/>
        <dbReference type="EC" id="5.6.2.4"/>
    </reaction>
</comment>
<evidence type="ECO:0000256" key="7">
    <source>
        <dbReference type="ARBA" id="ARBA00022840"/>
    </source>
</evidence>
<name>A0A291GDX0_9RHOB</name>
<dbReference type="OrthoDB" id="9810135at2"/>
<keyword evidence="7 15" id="KW-0067">ATP-binding</keyword>
<dbReference type="InterPro" id="IPR011604">
    <property type="entry name" value="PDDEXK-like_dom_sf"/>
</dbReference>
<dbReference type="EMBL" id="CP022196">
    <property type="protein sequence ID" value="ATG48395.1"/>
    <property type="molecule type" value="Genomic_DNA"/>
</dbReference>
<evidence type="ECO:0000256" key="10">
    <source>
        <dbReference type="ARBA" id="ARBA00023235"/>
    </source>
</evidence>
<dbReference type="Gene3D" id="1.10.486.10">
    <property type="entry name" value="PCRA, domain 4"/>
    <property type="match status" value="1"/>
</dbReference>
<feature type="domain" description="UvrD-like helicase ATP-binding" evidence="17">
    <location>
        <begin position="4"/>
        <end position="482"/>
    </location>
</feature>
<dbReference type="GO" id="GO:0000725">
    <property type="term" value="P:recombinational repair"/>
    <property type="evidence" value="ECO:0007669"/>
    <property type="project" value="TreeGrafter"/>
</dbReference>
<dbReference type="GO" id="GO:0005524">
    <property type="term" value="F:ATP binding"/>
    <property type="evidence" value="ECO:0007669"/>
    <property type="project" value="UniProtKB-UniRule"/>
</dbReference>
<protein>
    <recommendedName>
        <fullName evidence="12">DNA 3'-5' helicase</fullName>
        <ecNumber evidence="12">5.6.2.4</ecNumber>
    </recommendedName>
    <alternativeName>
        <fullName evidence="13">DNA 3'-5' helicase II</fullName>
    </alternativeName>
</protein>
<dbReference type="InterPro" id="IPR000212">
    <property type="entry name" value="DNA_helicase_UvrD/REP"/>
</dbReference>
<dbReference type="PROSITE" id="PS51198">
    <property type="entry name" value="UVRD_HELICASE_ATP_BIND"/>
    <property type="match status" value="1"/>
</dbReference>
<keyword evidence="4 15" id="KW-0378">Hydrolase</keyword>
<evidence type="ECO:0000256" key="5">
    <source>
        <dbReference type="ARBA" id="ARBA00022806"/>
    </source>
</evidence>
<evidence type="ECO:0000259" key="18">
    <source>
        <dbReference type="PROSITE" id="PS51217"/>
    </source>
</evidence>
<evidence type="ECO:0000256" key="9">
    <source>
        <dbReference type="ARBA" id="ARBA00023204"/>
    </source>
</evidence>
<evidence type="ECO:0000256" key="14">
    <source>
        <dbReference type="ARBA" id="ARBA00048988"/>
    </source>
</evidence>
<dbReference type="GO" id="GO:0033202">
    <property type="term" value="C:DNA helicase complex"/>
    <property type="evidence" value="ECO:0007669"/>
    <property type="project" value="TreeGrafter"/>
</dbReference>
<keyword evidence="9" id="KW-0234">DNA repair</keyword>
<comment type="catalytic activity">
    <reaction evidence="11">
        <text>Couples ATP hydrolysis with the unwinding of duplex DNA by translocating in the 3'-5' direction.</text>
        <dbReference type="EC" id="5.6.2.4"/>
    </reaction>
</comment>
<dbReference type="GO" id="GO:0043138">
    <property type="term" value="F:3'-5' DNA helicase activity"/>
    <property type="evidence" value="ECO:0007669"/>
    <property type="project" value="UniProtKB-EC"/>
</dbReference>
<evidence type="ECO:0000256" key="4">
    <source>
        <dbReference type="ARBA" id="ARBA00022801"/>
    </source>
</evidence>
<dbReference type="PANTHER" id="PTHR11070:SF2">
    <property type="entry name" value="ATP-DEPENDENT DNA HELICASE SRS2"/>
    <property type="match status" value="1"/>
</dbReference>
<dbReference type="NCBIfam" id="TIGR02784">
    <property type="entry name" value="addA_alphas"/>
    <property type="match status" value="1"/>
</dbReference>
<dbReference type="InterPro" id="IPR014016">
    <property type="entry name" value="UvrD-like_ATP-bd"/>
</dbReference>
<dbReference type="Pfam" id="PF13361">
    <property type="entry name" value="UvrD_C"/>
    <property type="match status" value="1"/>
</dbReference>
<evidence type="ECO:0000256" key="13">
    <source>
        <dbReference type="ARBA" id="ARBA00034923"/>
    </source>
</evidence>
<evidence type="ECO:0000259" key="17">
    <source>
        <dbReference type="PROSITE" id="PS51198"/>
    </source>
</evidence>
<dbReference type="RefSeq" id="WP_096806160.1">
    <property type="nucleotide sequence ID" value="NZ_CP022196.1"/>
</dbReference>
<dbReference type="EC" id="5.6.2.4" evidence="12"/>
<dbReference type="KEGG" id="ceh:CEW89_12985"/>
<dbReference type="InterPro" id="IPR027417">
    <property type="entry name" value="P-loop_NTPase"/>
</dbReference>
<evidence type="ECO:0000256" key="12">
    <source>
        <dbReference type="ARBA" id="ARBA00034808"/>
    </source>
</evidence>
<reference evidence="19 20" key="1">
    <citation type="submission" date="2017-06" db="EMBL/GenBank/DDBJ databases">
        <title>Celeribacter sp. TSPH2 complete genome sequence.</title>
        <authorList>
            <person name="Woo J.-H."/>
            <person name="Kim H.-S."/>
        </authorList>
    </citation>
    <scope>NUCLEOTIDE SEQUENCE [LARGE SCALE GENOMIC DNA]</scope>
    <source>
        <strain evidence="19 20">TSPH2</strain>
    </source>
</reference>
<keyword evidence="3" id="KW-0227">DNA damage</keyword>
<dbReference type="GO" id="GO:0005829">
    <property type="term" value="C:cytosol"/>
    <property type="evidence" value="ECO:0007669"/>
    <property type="project" value="TreeGrafter"/>
</dbReference>
<dbReference type="Pfam" id="PF12705">
    <property type="entry name" value="PDDEXK_1"/>
    <property type="match status" value="1"/>
</dbReference>
<organism evidence="19 20">
    <name type="scientific">Celeribacter ethanolicus</name>
    <dbReference type="NCBI Taxonomy" id="1758178"/>
    <lineage>
        <taxon>Bacteria</taxon>
        <taxon>Pseudomonadati</taxon>
        <taxon>Pseudomonadota</taxon>
        <taxon>Alphaproteobacteria</taxon>
        <taxon>Rhodobacterales</taxon>
        <taxon>Roseobacteraceae</taxon>
        <taxon>Celeribacter</taxon>
    </lineage>
</organism>
<sequence length="1126" mass="125709">MTEMNEATRRQIMAARPDMSTWLSANAGSGKTKVLTDRVARLLLDGTPPQHILCLTYTKAAAAEMQNRLFKRLGDWAMLPNAELTTELQALAPDKDLDSDVLRHARTLFARAIETPGGLKIQTIHSFCSALLRRFPLEAGVSPQFKEMDERQSRRMIADILEDLALGPSRNLLDAVALHISDLDLTELALKIVTKRDSFLPAKTEKDIWPWFGLPDGYDEAALLADVFLGGEQEMFASCSALMEGSSAADQKMAPFFRLWAGLEPGLALVEQLCDKLLTGETAKTPLQSKFYAQHSSLPTRKLIDAHPGAFDRLEELMKRVETIRPRLFALYDAKRTLALHRFAQALLPPYLERKAQLGLLDFDDMIRRARDLLSISNVSQWVLYRLDGGIDHILVDEAQDTSPDQWRVVQLLAGEFTSGEGARADVTRTIFVVGDHKQSIYSFQGAAPEAFDQMKTHFGARLNAVGQPLQDLALQYSFRSSPAILAATDAVFAANGGEGVGGIPEHIAFFDDIPGRVDLWSLEERHDTDEEDENWEDPVDIIRPEHHNARLAKRVADFVAELLESGSIPQKDGKGRPVQPGDILILVRSRSELFGRMLRTLKSHPAGIPVAGADRMTLGEEMAVKDMRSLLAFLSLQDDDLALAEVLKSPLFNWSERDLYRLAHGRTTITLWRQLYERRADWPETYAILEDLRQVSDFLRPYDLIERVLIRHNGRRKFIARLGKEAEDGLDALLHQARSYETAETPSLTGFIAWLESQDIQLKRVLDENSNLVRVMTAHGSKGLEAPIVILPDTLKTQRETREEFIEPELGHVVWKGAAGRRSDQVKQRLNQLKIADLEEDRRLLYVAMTRAEKWLIVCGAGEEKPDTWYELVKRGLSGLATETCELAGRLGTRFSHGVWPDIASTSEASRKKSHSLPHWALTPAKPPEPGMDIISPSDLGGAKALPGEDGVFDKEAAMRRGSQLHRLIEVLPGVAVQDRETVARFVLSTGEEAALDEEIPDLMTEALGVIHGQYDWDIFGPNSLAEVPYTGKMGDRIIHGIIDRLIVKPERVQIVDYKSNTVVPERPRDIPEGLLRQLGAYAQAVGDIYPGREIEVALLWTKIATLQPVPLEIVMEALGRTATS</sequence>
<keyword evidence="1" id="KW-0540">Nuclease</keyword>
<dbReference type="Proteomes" id="UP000217935">
    <property type="component" value="Chromosome"/>
</dbReference>
<dbReference type="InterPro" id="IPR011335">
    <property type="entry name" value="Restrct_endonuc-II-like"/>
</dbReference>
<dbReference type="GO" id="GO:0003677">
    <property type="term" value="F:DNA binding"/>
    <property type="evidence" value="ECO:0007669"/>
    <property type="project" value="UniProtKB-KW"/>
</dbReference>
<dbReference type="PANTHER" id="PTHR11070">
    <property type="entry name" value="UVRD / RECB / PCRA DNA HELICASE FAMILY MEMBER"/>
    <property type="match status" value="1"/>
</dbReference>
<keyword evidence="8" id="KW-0238">DNA-binding</keyword>
<keyword evidence="20" id="KW-1185">Reference proteome</keyword>
<dbReference type="STRING" id="1758178.GCA_001550095_04114"/>
<dbReference type="GO" id="GO:0004527">
    <property type="term" value="F:exonuclease activity"/>
    <property type="evidence" value="ECO:0007669"/>
    <property type="project" value="UniProtKB-KW"/>
</dbReference>
<dbReference type="InterPro" id="IPR038726">
    <property type="entry name" value="PDDEXK_AddAB-type"/>
</dbReference>
<feature type="region of interest" description="Disordered" evidence="16">
    <location>
        <begin position="907"/>
        <end position="931"/>
    </location>
</feature>
<evidence type="ECO:0000256" key="16">
    <source>
        <dbReference type="SAM" id="MobiDB-lite"/>
    </source>
</evidence>
<evidence type="ECO:0000256" key="1">
    <source>
        <dbReference type="ARBA" id="ARBA00022722"/>
    </source>
</evidence>
<accession>A0A291GDX0</accession>
<dbReference type="AlphaFoldDB" id="A0A291GDX0"/>
<dbReference type="PROSITE" id="PS51217">
    <property type="entry name" value="UVRD_HELICASE_CTER"/>
    <property type="match status" value="1"/>
</dbReference>
<feature type="binding site" evidence="15">
    <location>
        <begin position="25"/>
        <end position="32"/>
    </location>
    <ligand>
        <name>ATP</name>
        <dbReference type="ChEBI" id="CHEBI:30616"/>
    </ligand>
</feature>
<dbReference type="InterPro" id="IPR014017">
    <property type="entry name" value="DNA_helicase_UvrD-like_C"/>
</dbReference>
<keyword evidence="6" id="KW-0269">Exonuclease</keyword>
<evidence type="ECO:0000256" key="15">
    <source>
        <dbReference type="PROSITE-ProRule" id="PRU00560"/>
    </source>
</evidence>
<proteinExistence type="predicted"/>
<keyword evidence="5 15" id="KW-0347">Helicase</keyword>
<evidence type="ECO:0000256" key="8">
    <source>
        <dbReference type="ARBA" id="ARBA00023125"/>
    </source>
</evidence>
<dbReference type="SUPFAM" id="SSF52980">
    <property type="entry name" value="Restriction endonuclease-like"/>
    <property type="match status" value="1"/>
</dbReference>